<protein>
    <submittedName>
        <fullName evidence="3">Uncharacterized LOC115529475</fullName>
    </submittedName>
</protein>
<feature type="chain" id="PRO_5034351397" evidence="2">
    <location>
        <begin position="25"/>
        <end position="274"/>
    </location>
</feature>
<dbReference type="OMA" id="APQGWIW"/>
<evidence type="ECO:0000256" key="1">
    <source>
        <dbReference type="SAM" id="MobiDB-lite"/>
    </source>
</evidence>
<keyword evidence="4" id="KW-1185">Reference proteome</keyword>
<evidence type="ECO:0000313" key="3">
    <source>
        <dbReference type="Ensembl" id="ENSGMOP00000060282.1"/>
    </source>
</evidence>
<evidence type="ECO:0000256" key="2">
    <source>
        <dbReference type="SAM" id="SignalP"/>
    </source>
</evidence>
<dbReference type="RefSeq" id="XP_030194095.1">
    <property type="nucleotide sequence ID" value="XM_030338235.1"/>
</dbReference>
<dbReference type="GeneTree" id="ENSGT00990000203893"/>
<proteinExistence type="predicted"/>
<dbReference type="GeneID" id="115529475"/>
<sequence>MVGGLCNATLISMLLSLLIESVAALLFVERQVSRQSDPQRNKAILEMLHIDKVSASHHQARPHPYMRRIYELLETLEAQDWKDEDGTLVQSFRSVPGGVGAPPGWIWFNLTGVDPSTFPGGAELVLFRKILHPSPLSVSVALHGLTHAAAPQPATTTRGGEGVALDERRLRLDRRPPTGYDVFRAGALMGRLAPGSISLGPAASVGFQLRYTDEGGSLVLHEALTQSLYSLGPRGSPREPLLVLYRVHPREIHPDTQTPPPPSSTLTPAALVTD</sequence>
<evidence type="ECO:0000313" key="4">
    <source>
        <dbReference type="Proteomes" id="UP000694546"/>
    </source>
</evidence>
<organism evidence="3 4">
    <name type="scientific">Gadus morhua</name>
    <name type="common">Atlantic cod</name>
    <dbReference type="NCBI Taxonomy" id="8049"/>
    <lineage>
        <taxon>Eukaryota</taxon>
        <taxon>Metazoa</taxon>
        <taxon>Chordata</taxon>
        <taxon>Craniata</taxon>
        <taxon>Vertebrata</taxon>
        <taxon>Euteleostomi</taxon>
        <taxon>Actinopterygii</taxon>
        <taxon>Neopterygii</taxon>
        <taxon>Teleostei</taxon>
        <taxon>Neoteleostei</taxon>
        <taxon>Acanthomorphata</taxon>
        <taxon>Zeiogadaria</taxon>
        <taxon>Gadariae</taxon>
        <taxon>Gadiformes</taxon>
        <taxon>Gadoidei</taxon>
        <taxon>Gadidae</taxon>
        <taxon>Gadus</taxon>
    </lineage>
</organism>
<keyword evidence="2" id="KW-0732">Signal</keyword>
<feature type="signal peptide" evidence="2">
    <location>
        <begin position="1"/>
        <end position="24"/>
    </location>
</feature>
<gene>
    <name evidence="3" type="primary">LOC115529475</name>
</gene>
<reference evidence="3" key="2">
    <citation type="submission" date="2025-09" db="UniProtKB">
        <authorList>
            <consortium name="Ensembl"/>
        </authorList>
    </citation>
    <scope>IDENTIFICATION</scope>
</reference>
<feature type="region of interest" description="Disordered" evidence="1">
    <location>
        <begin position="251"/>
        <end position="274"/>
    </location>
</feature>
<dbReference type="KEGG" id="gmh:115529475"/>
<accession>A0A8C5CHK7</accession>
<reference evidence="3" key="1">
    <citation type="submission" date="2025-08" db="UniProtKB">
        <authorList>
            <consortium name="Ensembl"/>
        </authorList>
    </citation>
    <scope>IDENTIFICATION</scope>
</reference>
<dbReference type="OrthoDB" id="9411036at2759"/>
<dbReference type="AlphaFoldDB" id="A0A8C5CHK7"/>
<feature type="compositionally biased region" description="Low complexity" evidence="1">
    <location>
        <begin position="264"/>
        <end position="274"/>
    </location>
</feature>
<dbReference type="Ensembl" id="ENSGMOT00000046827.1">
    <property type="protein sequence ID" value="ENSGMOP00000060282.1"/>
    <property type="gene ID" value="ENSGMOG00000025124.1"/>
</dbReference>
<name>A0A8C5CHK7_GADMO</name>
<dbReference type="Proteomes" id="UP000694546">
    <property type="component" value="Chromosome 17"/>
</dbReference>